<feature type="chain" id="PRO_5032563322" evidence="1">
    <location>
        <begin position="24"/>
        <end position="192"/>
    </location>
</feature>
<evidence type="ECO:0000256" key="1">
    <source>
        <dbReference type="SAM" id="SignalP"/>
    </source>
</evidence>
<dbReference type="EMBL" id="JACCKB010000097">
    <property type="protein sequence ID" value="NYZ69538.1"/>
    <property type="molecule type" value="Genomic_DNA"/>
</dbReference>
<keyword evidence="1" id="KW-0732">Signal</keyword>
<accession>A0A853IG70</accession>
<sequence length="192" mass="22612">MYGFFYKANKYMIISLLLFYSHAFGSSNSIMQITADLPPFTVEDSKEQRGFLYEIVGLMHQHANLPYKPRFSPWPRAQKTAREKNNYLIFGLTRTKNREPNYLWIVNLLSIEVSFVMITGSPPKTLVEAKRLSISVARETPWSRFLNKNNFKRIQLVTKEIQNARMLIYNRVDAWYVPTVRAFYLLKKEDIT</sequence>
<gene>
    <name evidence="2" type="ORF">H0A36_26320</name>
</gene>
<protein>
    <submittedName>
        <fullName evidence="2">Transporter substrate-binding domain-containing protein</fullName>
    </submittedName>
</protein>
<dbReference type="PANTHER" id="PTHR38834:SF3">
    <property type="entry name" value="SOLUTE-BINDING PROTEIN FAMILY 3_N-TERMINAL DOMAIN-CONTAINING PROTEIN"/>
    <property type="match status" value="1"/>
</dbReference>
<feature type="signal peptide" evidence="1">
    <location>
        <begin position="1"/>
        <end position="23"/>
    </location>
</feature>
<evidence type="ECO:0000313" key="2">
    <source>
        <dbReference type="EMBL" id="NYZ69538.1"/>
    </source>
</evidence>
<dbReference type="RefSeq" id="WP_180571521.1">
    <property type="nucleotide sequence ID" value="NZ_JACCKB010000097.1"/>
</dbReference>
<dbReference type="SUPFAM" id="SSF53850">
    <property type="entry name" value="Periplasmic binding protein-like II"/>
    <property type="match status" value="1"/>
</dbReference>
<dbReference type="Proteomes" id="UP000569732">
    <property type="component" value="Unassembled WGS sequence"/>
</dbReference>
<evidence type="ECO:0000313" key="3">
    <source>
        <dbReference type="Proteomes" id="UP000569732"/>
    </source>
</evidence>
<comment type="caution">
    <text evidence="2">The sequence shown here is derived from an EMBL/GenBank/DDBJ whole genome shotgun (WGS) entry which is preliminary data.</text>
</comment>
<reference evidence="2 3" key="1">
    <citation type="submission" date="2020-07" db="EMBL/GenBank/DDBJ databases">
        <title>Endozoicomonas sp. nov., isolated from sediment.</title>
        <authorList>
            <person name="Gu T."/>
        </authorList>
    </citation>
    <scope>NUCLEOTIDE SEQUENCE [LARGE SCALE GENOMIC DNA]</scope>
    <source>
        <strain evidence="2 3">SM1973</strain>
    </source>
</reference>
<dbReference type="PANTHER" id="PTHR38834">
    <property type="entry name" value="PERIPLASMIC SUBSTRATE BINDING PROTEIN FAMILY 3"/>
    <property type="match status" value="1"/>
</dbReference>
<organism evidence="2 3">
    <name type="scientific">Spartinivicinus marinus</name>
    <dbReference type="NCBI Taxonomy" id="2994442"/>
    <lineage>
        <taxon>Bacteria</taxon>
        <taxon>Pseudomonadati</taxon>
        <taxon>Pseudomonadota</taxon>
        <taxon>Gammaproteobacteria</taxon>
        <taxon>Oceanospirillales</taxon>
        <taxon>Zooshikellaceae</taxon>
        <taxon>Spartinivicinus</taxon>
    </lineage>
</organism>
<dbReference type="AlphaFoldDB" id="A0A853IG70"/>
<dbReference type="Gene3D" id="3.40.190.10">
    <property type="entry name" value="Periplasmic binding protein-like II"/>
    <property type="match status" value="2"/>
</dbReference>
<keyword evidence="3" id="KW-1185">Reference proteome</keyword>
<feature type="non-terminal residue" evidence="2">
    <location>
        <position position="192"/>
    </location>
</feature>
<name>A0A853IG70_9GAMM</name>
<proteinExistence type="predicted"/>